<comment type="caution">
    <text evidence="1">The sequence shown here is derived from an EMBL/GenBank/DDBJ whole genome shotgun (WGS) entry which is preliminary data.</text>
</comment>
<proteinExistence type="predicted"/>
<dbReference type="EMBL" id="LAZR01010385">
    <property type="protein sequence ID" value="KKM67222.1"/>
    <property type="molecule type" value="Genomic_DNA"/>
</dbReference>
<name>A0A0F9MDH2_9ZZZZ</name>
<evidence type="ECO:0000313" key="1">
    <source>
        <dbReference type="EMBL" id="KKM67222.1"/>
    </source>
</evidence>
<dbReference type="AlphaFoldDB" id="A0A0F9MDH2"/>
<protein>
    <submittedName>
        <fullName evidence="1">Uncharacterized protein</fullName>
    </submittedName>
</protein>
<reference evidence="1" key="1">
    <citation type="journal article" date="2015" name="Nature">
        <title>Complex archaea that bridge the gap between prokaryotes and eukaryotes.</title>
        <authorList>
            <person name="Spang A."/>
            <person name="Saw J.H."/>
            <person name="Jorgensen S.L."/>
            <person name="Zaremba-Niedzwiedzka K."/>
            <person name="Martijn J."/>
            <person name="Lind A.E."/>
            <person name="van Eijk R."/>
            <person name="Schleper C."/>
            <person name="Guy L."/>
            <person name="Ettema T.J."/>
        </authorList>
    </citation>
    <scope>NUCLEOTIDE SEQUENCE</scope>
</reference>
<sequence length="108" mass="13020">MKEPTLKTTTHNINNQRLFKEIDDFMIEVFTTIGIMWSNKGHRTEFVEMIDMWMEQYAYDSQKIIQWDIICDSRNNTAEDFASGSVHFTLRYRQKNCFNTTEIEYIFI</sequence>
<organism evidence="1">
    <name type="scientific">marine sediment metagenome</name>
    <dbReference type="NCBI Taxonomy" id="412755"/>
    <lineage>
        <taxon>unclassified sequences</taxon>
        <taxon>metagenomes</taxon>
        <taxon>ecological metagenomes</taxon>
    </lineage>
</organism>
<gene>
    <name evidence="1" type="ORF">LCGC14_1473380</name>
</gene>
<accession>A0A0F9MDH2</accession>